<name>A0ACB9BT60_9ASTR</name>
<evidence type="ECO:0000313" key="2">
    <source>
        <dbReference type="Proteomes" id="UP001056120"/>
    </source>
</evidence>
<dbReference type="EMBL" id="CM042039">
    <property type="protein sequence ID" value="KAI3725237.1"/>
    <property type="molecule type" value="Genomic_DNA"/>
</dbReference>
<gene>
    <name evidence="1" type="ORF">L1987_65018</name>
</gene>
<sequence length="119" mass="13540">MILHPYLHLQRPQRSLVVPEGKEEVFGRPCLDYILVSSTNYWWIARHAWKPSISIHSLFAATRDASLPYKCPIASWGIWHLQIAVSLWMPDPAARDAAILKKSFTGNFINLEAVTEIIG</sequence>
<reference evidence="2" key="1">
    <citation type="journal article" date="2022" name="Mol. Ecol. Resour.">
        <title>The genomes of chicory, endive, great burdock and yacon provide insights into Asteraceae palaeo-polyploidization history and plant inulin production.</title>
        <authorList>
            <person name="Fan W."/>
            <person name="Wang S."/>
            <person name="Wang H."/>
            <person name="Wang A."/>
            <person name="Jiang F."/>
            <person name="Liu H."/>
            <person name="Zhao H."/>
            <person name="Xu D."/>
            <person name="Zhang Y."/>
        </authorList>
    </citation>
    <scope>NUCLEOTIDE SEQUENCE [LARGE SCALE GENOMIC DNA]</scope>
    <source>
        <strain evidence="2">cv. Yunnan</strain>
    </source>
</reference>
<keyword evidence="2" id="KW-1185">Reference proteome</keyword>
<protein>
    <submittedName>
        <fullName evidence="1">Uncharacterized protein</fullName>
    </submittedName>
</protein>
<comment type="caution">
    <text evidence="1">The sequence shown here is derived from an EMBL/GenBank/DDBJ whole genome shotgun (WGS) entry which is preliminary data.</text>
</comment>
<organism evidence="1 2">
    <name type="scientific">Smallanthus sonchifolius</name>
    <dbReference type="NCBI Taxonomy" id="185202"/>
    <lineage>
        <taxon>Eukaryota</taxon>
        <taxon>Viridiplantae</taxon>
        <taxon>Streptophyta</taxon>
        <taxon>Embryophyta</taxon>
        <taxon>Tracheophyta</taxon>
        <taxon>Spermatophyta</taxon>
        <taxon>Magnoliopsida</taxon>
        <taxon>eudicotyledons</taxon>
        <taxon>Gunneridae</taxon>
        <taxon>Pentapetalae</taxon>
        <taxon>asterids</taxon>
        <taxon>campanulids</taxon>
        <taxon>Asterales</taxon>
        <taxon>Asteraceae</taxon>
        <taxon>Asteroideae</taxon>
        <taxon>Heliantheae alliance</taxon>
        <taxon>Millerieae</taxon>
        <taxon>Smallanthus</taxon>
    </lineage>
</organism>
<accession>A0ACB9BT60</accession>
<proteinExistence type="predicted"/>
<evidence type="ECO:0000313" key="1">
    <source>
        <dbReference type="EMBL" id="KAI3725237.1"/>
    </source>
</evidence>
<reference evidence="1 2" key="2">
    <citation type="journal article" date="2022" name="Mol. Ecol. Resour.">
        <title>The genomes of chicory, endive, great burdock and yacon provide insights into Asteraceae paleo-polyploidization history and plant inulin production.</title>
        <authorList>
            <person name="Fan W."/>
            <person name="Wang S."/>
            <person name="Wang H."/>
            <person name="Wang A."/>
            <person name="Jiang F."/>
            <person name="Liu H."/>
            <person name="Zhao H."/>
            <person name="Xu D."/>
            <person name="Zhang Y."/>
        </authorList>
    </citation>
    <scope>NUCLEOTIDE SEQUENCE [LARGE SCALE GENOMIC DNA]</scope>
    <source>
        <strain evidence="2">cv. Yunnan</strain>
        <tissue evidence="1">Leaves</tissue>
    </source>
</reference>
<dbReference type="Proteomes" id="UP001056120">
    <property type="component" value="Linkage Group LG22"/>
</dbReference>